<dbReference type="EnsemblPlants" id="KEH44210">
    <property type="protein sequence ID" value="KEH44210"/>
    <property type="gene ID" value="MTR_1g110740"/>
</dbReference>
<proteinExistence type="predicted"/>
<keyword evidence="4" id="KW-1185">Reference proteome</keyword>
<evidence type="ECO:0000313" key="2">
    <source>
        <dbReference type="EMBL" id="KEH44210.1"/>
    </source>
</evidence>
<sequence length="208" mass="22788">MMKKGGKRPDGNPLDLNNLPDDNSSRDHHAKQLLSDTTSPPPVTGYKEKENGEDDDDRKDEKKETEKLNNARQLLLRNDHNLVAQAALHLGCYPPIATAGYHPAGNIGDHHHHPTMPLSFPTSFSAAGSSSSTSQVQQYLYSSPSRPMSFPPHLVPHDYRHVSHMMSNNGQQYVAGGGESSYTCIGAPVGQGFPDHHPSTINRFQDGM</sequence>
<evidence type="ECO:0000256" key="1">
    <source>
        <dbReference type="SAM" id="MobiDB-lite"/>
    </source>
</evidence>
<dbReference type="AlphaFoldDB" id="A0A072W1P8"/>
<organism evidence="2 4">
    <name type="scientific">Medicago truncatula</name>
    <name type="common">Barrel medic</name>
    <name type="synonym">Medicago tribuloides</name>
    <dbReference type="NCBI Taxonomy" id="3880"/>
    <lineage>
        <taxon>Eukaryota</taxon>
        <taxon>Viridiplantae</taxon>
        <taxon>Streptophyta</taxon>
        <taxon>Embryophyta</taxon>
        <taxon>Tracheophyta</taxon>
        <taxon>Spermatophyta</taxon>
        <taxon>Magnoliopsida</taxon>
        <taxon>eudicotyledons</taxon>
        <taxon>Gunneridae</taxon>
        <taxon>Pentapetalae</taxon>
        <taxon>rosids</taxon>
        <taxon>fabids</taxon>
        <taxon>Fabales</taxon>
        <taxon>Fabaceae</taxon>
        <taxon>Papilionoideae</taxon>
        <taxon>50 kb inversion clade</taxon>
        <taxon>NPAAA clade</taxon>
        <taxon>Hologalegina</taxon>
        <taxon>IRL clade</taxon>
        <taxon>Trifolieae</taxon>
        <taxon>Medicago</taxon>
    </lineage>
</organism>
<evidence type="ECO:0000313" key="4">
    <source>
        <dbReference type="Proteomes" id="UP000002051"/>
    </source>
</evidence>
<accession>A0A072W1P8</accession>
<reference evidence="2 4" key="1">
    <citation type="journal article" date="2011" name="Nature">
        <title>The Medicago genome provides insight into the evolution of rhizobial symbioses.</title>
        <authorList>
            <person name="Young N.D."/>
            <person name="Debelle F."/>
            <person name="Oldroyd G.E."/>
            <person name="Geurts R."/>
            <person name="Cannon S.B."/>
            <person name="Udvardi M.K."/>
            <person name="Benedito V.A."/>
            <person name="Mayer K.F."/>
            <person name="Gouzy J."/>
            <person name="Schoof H."/>
            <person name="Van de Peer Y."/>
            <person name="Proost S."/>
            <person name="Cook D.R."/>
            <person name="Meyers B.C."/>
            <person name="Spannagl M."/>
            <person name="Cheung F."/>
            <person name="De Mita S."/>
            <person name="Krishnakumar V."/>
            <person name="Gundlach H."/>
            <person name="Zhou S."/>
            <person name="Mudge J."/>
            <person name="Bharti A.K."/>
            <person name="Murray J.D."/>
            <person name="Naoumkina M.A."/>
            <person name="Rosen B."/>
            <person name="Silverstein K.A."/>
            <person name="Tang H."/>
            <person name="Rombauts S."/>
            <person name="Zhao P.X."/>
            <person name="Zhou P."/>
            <person name="Barbe V."/>
            <person name="Bardou P."/>
            <person name="Bechner M."/>
            <person name="Bellec A."/>
            <person name="Berger A."/>
            <person name="Berges H."/>
            <person name="Bidwell S."/>
            <person name="Bisseling T."/>
            <person name="Choisne N."/>
            <person name="Couloux A."/>
            <person name="Denny R."/>
            <person name="Deshpande S."/>
            <person name="Dai X."/>
            <person name="Doyle J.J."/>
            <person name="Dudez A.M."/>
            <person name="Farmer A.D."/>
            <person name="Fouteau S."/>
            <person name="Franken C."/>
            <person name="Gibelin C."/>
            <person name="Gish J."/>
            <person name="Goldstein S."/>
            <person name="Gonzalez A.J."/>
            <person name="Green P.J."/>
            <person name="Hallab A."/>
            <person name="Hartog M."/>
            <person name="Hua A."/>
            <person name="Humphray S.J."/>
            <person name="Jeong D.H."/>
            <person name="Jing Y."/>
            <person name="Jocker A."/>
            <person name="Kenton S.M."/>
            <person name="Kim D.J."/>
            <person name="Klee K."/>
            <person name="Lai H."/>
            <person name="Lang C."/>
            <person name="Lin S."/>
            <person name="Macmil S.L."/>
            <person name="Magdelenat G."/>
            <person name="Matthews L."/>
            <person name="McCorrison J."/>
            <person name="Monaghan E.L."/>
            <person name="Mun J.H."/>
            <person name="Najar F.Z."/>
            <person name="Nicholson C."/>
            <person name="Noirot C."/>
            <person name="O'Bleness M."/>
            <person name="Paule C.R."/>
            <person name="Poulain J."/>
            <person name="Prion F."/>
            <person name="Qin B."/>
            <person name="Qu C."/>
            <person name="Retzel E.F."/>
            <person name="Riddle C."/>
            <person name="Sallet E."/>
            <person name="Samain S."/>
            <person name="Samson N."/>
            <person name="Sanders I."/>
            <person name="Saurat O."/>
            <person name="Scarpelli C."/>
            <person name="Schiex T."/>
            <person name="Segurens B."/>
            <person name="Severin A.J."/>
            <person name="Sherrier D.J."/>
            <person name="Shi R."/>
            <person name="Sims S."/>
            <person name="Singer S.R."/>
            <person name="Sinharoy S."/>
            <person name="Sterck L."/>
            <person name="Viollet A."/>
            <person name="Wang B.B."/>
            <person name="Wang K."/>
            <person name="Wang M."/>
            <person name="Wang X."/>
            <person name="Warfsmann J."/>
            <person name="Weissenbach J."/>
            <person name="White D.D."/>
            <person name="White J.D."/>
            <person name="Wiley G.B."/>
            <person name="Wincker P."/>
            <person name="Xing Y."/>
            <person name="Yang L."/>
            <person name="Yao Z."/>
            <person name="Ying F."/>
            <person name="Zhai J."/>
            <person name="Zhou L."/>
            <person name="Zuber A."/>
            <person name="Denarie J."/>
            <person name="Dixon R.A."/>
            <person name="May G.D."/>
            <person name="Schwartz D.C."/>
            <person name="Rogers J."/>
            <person name="Quetier F."/>
            <person name="Town C.D."/>
            <person name="Roe B.A."/>
        </authorList>
    </citation>
    <scope>NUCLEOTIDE SEQUENCE [LARGE SCALE GENOMIC DNA]</scope>
    <source>
        <strain evidence="2">A17</strain>
        <strain evidence="3 4">cv. Jemalong A17</strain>
    </source>
</reference>
<feature type="compositionally biased region" description="Low complexity" evidence="1">
    <location>
        <begin position="11"/>
        <end position="22"/>
    </location>
</feature>
<gene>
    <name evidence="2" type="ordered locus">MTR_1g110740</name>
</gene>
<name>A0A072W1P8_MEDTR</name>
<dbReference type="EMBL" id="CM001217">
    <property type="protein sequence ID" value="KEH44210.1"/>
    <property type="molecule type" value="Genomic_DNA"/>
</dbReference>
<reference evidence="2 4" key="2">
    <citation type="journal article" date="2014" name="BMC Genomics">
        <title>An improved genome release (version Mt4.0) for the model legume Medicago truncatula.</title>
        <authorList>
            <person name="Tang H."/>
            <person name="Krishnakumar V."/>
            <person name="Bidwell S."/>
            <person name="Rosen B."/>
            <person name="Chan A."/>
            <person name="Zhou S."/>
            <person name="Gentzbittel L."/>
            <person name="Childs K.L."/>
            <person name="Yandell M."/>
            <person name="Gundlach H."/>
            <person name="Mayer K.F."/>
            <person name="Schwartz D.C."/>
            <person name="Town C.D."/>
        </authorList>
    </citation>
    <scope>GENOME REANNOTATION</scope>
    <source>
        <strain evidence="2">A17</strain>
        <strain evidence="3 4">cv. Jemalong A17</strain>
    </source>
</reference>
<feature type="region of interest" description="Disordered" evidence="1">
    <location>
        <begin position="1"/>
        <end position="66"/>
    </location>
</feature>
<evidence type="ECO:0000313" key="3">
    <source>
        <dbReference type="EnsemblPlants" id="KEH44210"/>
    </source>
</evidence>
<reference evidence="3" key="3">
    <citation type="submission" date="2015-04" db="UniProtKB">
        <authorList>
            <consortium name="EnsemblPlants"/>
        </authorList>
    </citation>
    <scope>IDENTIFICATION</scope>
    <source>
        <strain evidence="3">cv. Jemalong A17</strain>
    </source>
</reference>
<dbReference type="HOGENOM" id="CLU_062933_0_0_1"/>
<protein>
    <submittedName>
        <fullName evidence="2 3">Uncharacterized protein</fullName>
    </submittedName>
</protein>
<dbReference type="Proteomes" id="UP000002051">
    <property type="component" value="Unassembled WGS sequence"/>
</dbReference>
<dbReference type="STRING" id="3880.A0A072W1P8"/>